<dbReference type="AlphaFoldDB" id="A0A1V0GRS5"/>
<evidence type="ECO:0000259" key="7">
    <source>
        <dbReference type="Pfam" id="PF25967"/>
    </source>
</evidence>
<dbReference type="RefSeq" id="WP_080621191.1">
    <property type="nucleotide sequence ID" value="NZ_CAWMZI010000001.1"/>
</dbReference>
<dbReference type="Gene3D" id="2.40.30.170">
    <property type="match status" value="1"/>
</dbReference>
<feature type="signal peptide" evidence="5">
    <location>
        <begin position="1"/>
        <end position="19"/>
    </location>
</feature>
<feature type="coiled-coil region" evidence="4">
    <location>
        <begin position="87"/>
        <end position="114"/>
    </location>
</feature>
<dbReference type="Gene3D" id="1.10.287.470">
    <property type="entry name" value="Helix hairpin bin"/>
    <property type="match status" value="1"/>
</dbReference>
<dbReference type="Proteomes" id="UP000191257">
    <property type="component" value="Chromosome"/>
</dbReference>
<evidence type="ECO:0000256" key="4">
    <source>
        <dbReference type="SAM" id="Coils"/>
    </source>
</evidence>
<evidence type="ECO:0000256" key="3">
    <source>
        <dbReference type="ARBA" id="ARBA00022448"/>
    </source>
</evidence>
<dbReference type="NCBIfam" id="TIGR01730">
    <property type="entry name" value="RND_mfp"/>
    <property type="match status" value="1"/>
</dbReference>
<accession>A0A1V0GRS5</accession>
<evidence type="ECO:0000256" key="1">
    <source>
        <dbReference type="ARBA" id="ARBA00004196"/>
    </source>
</evidence>
<dbReference type="PANTHER" id="PTHR30469:SF15">
    <property type="entry name" value="HLYD FAMILY OF SECRETION PROTEINS"/>
    <property type="match status" value="1"/>
</dbReference>
<comment type="subcellular location">
    <subcellularLocation>
        <location evidence="1">Cell envelope</location>
    </subcellularLocation>
</comment>
<feature type="domain" description="Multidrug resistance protein MdtA-like C-terminal permuted SH3" evidence="7">
    <location>
        <begin position="289"/>
        <end position="340"/>
    </location>
</feature>
<dbReference type="PANTHER" id="PTHR30469">
    <property type="entry name" value="MULTIDRUG RESISTANCE PROTEIN MDTA"/>
    <property type="match status" value="1"/>
</dbReference>
<dbReference type="InterPro" id="IPR006143">
    <property type="entry name" value="RND_pump_MFP"/>
</dbReference>
<evidence type="ECO:0000313" key="9">
    <source>
        <dbReference type="Proteomes" id="UP000191257"/>
    </source>
</evidence>
<dbReference type="GO" id="GO:0015562">
    <property type="term" value="F:efflux transmembrane transporter activity"/>
    <property type="evidence" value="ECO:0007669"/>
    <property type="project" value="TreeGrafter"/>
</dbReference>
<dbReference type="KEGG" id="pye:A6J80_09060"/>
<gene>
    <name evidence="8" type="ORF">A6J80_09060</name>
</gene>
<dbReference type="SUPFAM" id="SSF111369">
    <property type="entry name" value="HlyD-like secretion proteins"/>
    <property type="match status" value="1"/>
</dbReference>
<dbReference type="STRING" id="147645.A6J80_09060"/>
<dbReference type="InterPro" id="IPR058625">
    <property type="entry name" value="MdtA-like_BSH"/>
</dbReference>
<evidence type="ECO:0000256" key="5">
    <source>
        <dbReference type="SAM" id="SignalP"/>
    </source>
</evidence>
<evidence type="ECO:0000256" key="2">
    <source>
        <dbReference type="ARBA" id="ARBA00009477"/>
    </source>
</evidence>
<proteinExistence type="inferred from homology"/>
<organism evidence="8 9">
    <name type="scientific">Paracoccus yeei</name>
    <dbReference type="NCBI Taxonomy" id="147645"/>
    <lineage>
        <taxon>Bacteria</taxon>
        <taxon>Pseudomonadati</taxon>
        <taxon>Pseudomonadota</taxon>
        <taxon>Alphaproteobacteria</taxon>
        <taxon>Rhodobacterales</taxon>
        <taxon>Paracoccaceae</taxon>
        <taxon>Paracoccus</taxon>
    </lineage>
</organism>
<dbReference type="InterPro" id="IPR058627">
    <property type="entry name" value="MdtA-like_C"/>
</dbReference>
<keyword evidence="5" id="KW-0732">Signal</keyword>
<keyword evidence="4" id="KW-0175">Coiled coil</keyword>
<dbReference type="Pfam" id="PF25917">
    <property type="entry name" value="BSH_RND"/>
    <property type="match status" value="1"/>
</dbReference>
<keyword evidence="9" id="KW-1185">Reference proteome</keyword>
<protein>
    <submittedName>
        <fullName evidence="8">Efflux RND transporter periplasmic adaptor subunit</fullName>
    </submittedName>
</protein>
<dbReference type="Pfam" id="PF25967">
    <property type="entry name" value="RND-MFP_C"/>
    <property type="match status" value="1"/>
</dbReference>
<dbReference type="GO" id="GO:1990281">
    <property type="term" value="C:efflux pump complex"/>
    <property type="evidence" value="ECO:0007669"/>
    <property type="project" value="TreeGrafter"/>
</dbReference>
<name>A0A1V0GRS5_9RHOB</name>
<reference evidence="8" key="1">
    <citation type="submission" date="2017-12" db="EMBL/GenBank/DDBJ databases">
        <title>FDA dAtabase for Regulatory Grade micrObial Sequences (FDA-ARGOS): Supporting development and validation of Infectious Disease Dx tests.</title>
        <authorList>
            <person name="Campos J."/>
            <person name="Goldberg B."/>
            <person name="Tallon L."/>
            <person name="Sadzewicz L."/>
            <person name="Sengamalay N."/>
            <person name="Ott S."/>
            <person name="Godinez A."/>
            <person name="Nagaraj S."/>
            <person name="Vyas G."/>
            <person name="Aluvathingal J."/>
            <person name="Nadendla S."/>
            <person name="Geyer C."/>
            <person name="Nandy P."/>
            <person name="Hobson J."/>
            <person name="Sichtig H."/>
        </authorList>
    </citation>
    <scope>NUCLEOTIDE SEQUENCE</scope>
    <source>
        <strain evidence="8">FDAARGOS_252</strain>
    </source>
</reference>
<comment type="similarity">
    <text evidence="2">Belongs to the membrane fusion protein (MFP) (TC 8.A.1) family.</text>
</comment>
<dbReference type="Gene3D" id="2.40.50.100">
    <property type="match status" value="1"/>
</dbReference>
<sequence>MRIVLALLLLALGFGRSWAQDESAVPSRPVASIVVSAYQPGTGSIPGVIRAEVEVDLAFQTLGRLIARNVDVGDVVDKGDILALLDSKDLQNEVAAAEAAAEAAAVELDTARAAAERTEALFRRNVASTADLEQVRQALAAAVAADQQARADLVRARDTAAFAEMRAPFSGVISAVMATPGAVVSAGEPVLQLSAQNRLEAVIDLAPPVMARLDLGGTFEVWSENHAESRQKATVSRVEPVADALTRTRRVHLALEDSSGFRLGALIRVRPAVTTPQGTGLPPSAILHVEGRPHVWLVTRQGDRGTVSLRPIQILGSATAQPVTVTAGLVPGDEVVIRGIHSLREGQAVGRSVSP</sequence>
<evidence type="ECO:0000259" key="6">
    <source>
        <dbReference type="Pfam" id="PF25917"/>
    </source>
</evidence>
<dbReference type="eggNOG" id="COG0845">
    <property type="taxonomic scope" value="Bacteria"/>
</dbReference>
<dbReference type="Gene3D" id="2.40.420.20">
    <property type="match status" value="1"/>
</dbReference>
<keyword evidence="3" id="KW-0813">Transport</keyword>
<feature type="chain" id="PRO_5012595135" evidence="5">
    <location>
        <begin position="20"/>
        <end position="355"/>
    </location>
</feature>
<dbReference type="EMBL" id="CP020442">
    <property type="protein sequence ID" value="ARC36508.1"/>
    <property type="molecule type" value="Genomic_DNA"/>
</dbReference>
<feature type="domain" description="Multidrug resistance protein MdtA-like barrel-sandwich hybrid" evidence="6">
    <location>
        <begin position="55"/>
        <end position="189"/>
    </location>
</feature>
<evidence type="ECO:0000313" key="8">
    <source>
        <dbReference type="EMBL" id="ARC36508.1"/>
    </source>
</evidence>